<dbReference type="EMBL" id="JBHRWR010000046">
    <property type="protein sequence ID" value="MFC3578158.1"/>
    <property type="molecule type" value="Genomic_DNA"/>
</dbReference>
<comment type="caution">
    <text evidence="1">The sequence shown here is derived from an EMBL/GenBank/DDBJ whole genome shotgun (WGS) entry which is preliminary data.</text>
</comment>
<name>A0ABV7SNY3_9ACTN</name>
<organism evidence="1 2">
    <name type="scientific">Streptomyces yaanensis</name>
    <dbReference type="NCBI Taxonomy" id="1142239"/>
    <lineage>
        <taxon>Bacteria</taxon>
        <taxon>Bacillati</taxon>
        <taxon>Actinomycetota</taxon>
        <taxon>Actinomycetes</taxon>
        <taxon>Kitasatosporales</taxon>
        <taxon>Streptomycetaceae</taxon>
        <taxon>Streptomyces</taxon>
    </lineage>
</organism>
<dbReference type="Proteomes" id="UP001595701">
    <property type="component" value="Unassembled WGS sequence"/>
</dbReference>
<sequence length="79" mass="8724">MGWTIVGLTVQVAGVGLALRGMLQTWRRHGGSILSFLASWLPGAYRGRRPTTRSRCRPGYREILALFEQCVDTGSEKSS</sequence>
<gene>
    <name evidence="1" type="ORF">ACFOZ0_33865</name>
</gene>
<keyword evidence="2" id="KW-1185">Reference proteome</keyword>
<evidence type="ECO:0000313" key="2">
    <source>
        <dbReference type="Proteomes" id="UP001595701"/>
    </source>
</evidence>
<proteinExistence type="predicted"/>
<evidence type="ECO:0000313" key="1">
    <source>
        <dbReference type="EMBL" id="MFC3578158.1"/>
    </source>
</evidence>
<protein>
    <submittedName>
        <fullName evidence="1">Uncharacterized protein</fullName>
    </submittedName>
</protein>
<dbReference type="RefSeq" id="WP_310773519.1">
    <property type="nucleotide sequence ID" value="NZ_JBHRWR010000046.1"/>
</dbReference>
<accession>A0ABV7SNY3</accession>
<reference evidence="2" key="1">
    <citation type="journal article" date="2019" name="Int. J. Syst. Evol. Microbiol.">
        <title>The Global Catalogue of Microorganisms (GCM) 10K type strain sequencing project: providing services to taxonomists for standard genome sequencing and annotation.</title>
        <authorList>
            <consortium name="The Broad Institute Genomics Platform"/>
            <consortium name="The Broad Institute Genome Sequencing Center for Infectious Disease"/>
            <person name="Wu L."/>
            <person name="Ma J."/>
        </authorList>
    </citation>
    <scope>NUCLEOTIDE SEQUENCE [LARGE SCALE GENOMIC DNA]</scope>
    <source>
        <strain evidence="2">CGMCC 4.7035</strain>
    </source>
</reference>